<proteinExistence type="predicted"/>
<keyword evidence="3" id="KW-1185">Reference proteome</keyword>
<dbReference type="KEGG" id="abac:LuPra_01535"/>
<dbReference type="AlphaFoldDB" id="A0A143PIL5"/>
<accession>A0A143PIL5</accession>
<reference evidence="3" key="2">
    <citation type="submission" date="2016-04" db="EMBL/GenBank/DDBJ databases">
        <title>First Complete Genome Sequence of a Subdivision 6 Acidobacterium.</title>
        <authorList>
            <person name="Huang S."/>
            <person name="Vieira S."/>
            <person name="Bunk B."/>
            <person name="Riedel T."/>
            <person name="Sproeer C."/>
            <person name="Overmann J."/>
        </authorList>
    </citation>
    <scope>NUCLEOTIDE SEQUENCE [LARGE SCALE GENOMIC DNA]</scope>
    <source>
        <strain evidence="3">DSM 100886 HEG_-6_39</strain>
    </source>
</reference>
<feature type="region of interest" description="Disordered" evidence="1">
    <location>
        <begin position="94"/>
        <end position="124"/>
    </location>
</feature>
<dbReference type="STRING" id="1855912.LuPra_01535"/>
<protein>
    <submittedName>
        <fullName evidence="2">Uncharacterized protein</fullName>
    </submittedName>
</protein>
<evidence type="ECO:0000313" key="2">
    <source>
        <dbReference type="EMBL" id="AMY08341.1"/>
    </source>
</evidence>
<organism evidence="2 3">
    <name type="scientific">Luteitalea pratensis</name>
    <dbReference type="NCBI Taxonomy" id="1855912"/>
    <lineage>
        <taxon>Bacteria</taxon>
        <taxon>Pseudomonadati</taxon>
        <taxon>Acidobacteriota</taxon>
        <taxon>Vicinamibacteria</taxon>
        <taxon>Vicinamibacterales</taxon>
        <taxon>Vicinamibacteraceae</taxon>
        <taxon>Luteitalea</taxon>
    </lineage>
</organism>
<feature type="compositionally biased region" description="Pro residues" evidence="1">
    <location>
        <begin position="104"/>
        <end position="116"/>
    </location>
</feature>
<sequence length="124" mass="13557">MNEQELRAYALRGLTARLTELDDERARILVLLGEWDTAEKPAARRKVRTPRSDLGATIARHGATVDATQTLAVVRPDAGSLAEDAEPELARVLPRRNRAQVRPPADPPAPALPPMPRLVKARAS</sequence>
<reference evidence="2 3" key="1">
    <citation type="journal article" date="2016" name="Genome Announc.">
        <title>First Complete Genome Sequence of a Subdivision 6 Acidobacterium Strain.</title>
        <authorList>
            <person name="Huang S."/>
            <person name="Vieira S."/>
            <person name="Bunk B."/>
            <person name="Riedel T."/>
            <person name="Sproer C."/>
            <person name="Overmann J."/>
        </authorList>
    </citation>
    <scope>NUCLEOTIDE SEQUENCE [LARGE SCALE GENOMIC DNA]</scope>
    <source>
        <strain evidence="3">DSM 100886 HEG_-6_39</strain>
    </source>
</reference>
<dbReference type="EMBL" id="CP015136">
    <property type="protein sequence ID" value="AMY08341.1"/>
    <property type="molecule type" value="Genomic_DNA"/>
</dbReference>
<evidence type="ECO:0000313" key="3">
    <source>
        <dbReference type="Proteomes" id="UP000076079"/>
    </source>
</evidence>
<name>A0A143PIL5_LUTPR</name>
<dbReference type="PATRIC" id="fig|1813736.3.peg.1593"/>
<evidence type="ECO:0000256" key="1">
    <source>
        <dbReference type="SAM" id="MobiDB-lite"/>
    </source>
</evidence>
<dbReference type="RefSeq" id="WP_162271323.1">
    <property type="nucleotide sequence ID" value="NZ_CP015136.1"/>
</dbReference>
<gene>
    <name evidence="2" type="ORF">LuPra_01535</name>
</gene>
<dbReference type="Proteomes" id="UP000076079">
    <property type="component" value="Chromosome"/>
</dbReference>